<sequence length="115" mass="13062">MSSEPHKFIKYTGSLDSNGVYTGSKMYMCESQTDMDWIHFIEGGIDSAYWAISGNPKEDFIQQFSAVINDRDFYNENGKYYFPTITGNVYDMKKILGFAIERQGTAMVALAPKII</sequence>
<gene>
    <name evidence="1" type="ORF">EZS28_028288</name>
</gene>
<comment type="caution">
    <text evidence="1">The sequence shown here is derived from an EMBL/GenBank/DDBJ whole genome shotgun (WGS) entry which is preliminary data.</text>
</comment>
<name>A0A5J4V2B4_9EUKA</name>
<evidence type="ECO:0000313" key="2">
    <source>
        <dbReference type="Proteomes" id="UP000324800"/>
    </source>
</evidence>
<dbReference type="Proteomes" id="UP000324800">
    <property type="component" value="Unassembled WGS sequence"/>
</dbReference>
<proteinExistence type="predicted"/>
<organism evidence="1 2">
    <name type="scientific">Streblomastix strix</name>
    <dbReference type="NCBI Taxonomy" id="222440"/>
    <lineage>
        <taxon>Eukaryota</taxon>
        <taxon>Metamonada</taxon>
        <taxon>Preaxostyla</taxon>
        <taxon>Oxymonadida</taxon>
        <taxon>Streblomastigidae</taxon>
        <taxon>Streblomastix</taxon>
    </lineage>
</organism>
<protein>
    <submittedName>
        <fullName evidence="1">Uncharacterized protein</fullName>
    </submittedName>
</protein>
<dbReference type="AlphaFoldDB" id="A0A5J4V2B4"/>
<evidence type="ECO:0000313" key="1">
    <source>
        <dbReference type="EMBL" id="KAA6376185.1"/>
    </source>
</evidence>
<dbReference type="OrthoDB" id="10066471at2759"/>
<reference evidence="1 2" key="1">
    <citation type="submission" date="2019-03" db="EMBL/GenBank/DDBJ databases">
        <title>Single cell metagenomics reveals metabolic interactions within the superorganism composed of flagellate Streblomastix strix and complex community of Bacteroidetes bacteria on its surface.</title>
        <authorList>
            <person name="Treitli S.C."/>
            <person name="Kolisko M."/>
            <person name="Husnik F."/>
            <person name="Keeling P."/>
            <person name="Hampl V."/>
        </authorList>
    </citation>
    <scope>NUCLEOTIDE SEQUENCE [LARGE SCALE GENOMIC DNA]</scope>
    <source>
        <strain evidence="1">ST1C</strain>
    </source>
</reference>
<accession>A0A5J4V2B4</accession>
<dbReference type="EMBL" id="SNRW01010698">
    <property type="protein sequence ID" value="KAA6376185.1"/>
    <property type="molecule type" value="Genomic_DNA"/>
</dbReference>